<comment type="caution">
    <text evidence="3">The sequence shown here is derived from an EMBL/GenBank/DDBJ whole genome shotgun (WGS) entry which is preliminary data.</text>
</comment>
<dbReference type="OrthoDB" id="445357at2759"/>
<proteinExistence type="predicted"/>
<dbReference type="Gene3D" id="1.10.720.30">
    <property type="entry name" value="SAP domain"/>
    <property type="match status" value="1"/>
</dbReference>
<feature type="compositionally biased region" description="Acidic residues" evidence="1">
    <location>
        <begin position="296"/>
        <end position="305"/>
    </location>
</feature>
<organism evidence="3 4">
    <name type="scientific">Friedmanniomyces simplex</name>
    <dbReference type="NCBI Taxonomy" id="329884"/>
    <lineage>
        <taxon>Eukaryota</taxon>
        <taxon>Fungi</taxon>
        <taxon>Dikarya</taxon>
        <taxon>Ascomycota</taxon>
        <taxon>Pezizomycotina</taxon>
        <taxon>Dothideomycetes</taxon>
        <taxon>Dothideomycetidae</taxon>
        <taxon>Mycosphaerellales</taxon>
        <taxon>Teratosphaeriaceae</taxon>
        <taxon>Friedmanniomyces</taxon>
    </lineage>
</organism>
<sequence length="323" mass="34695">MAPKSPTSPMHPKLTAERKSPPTRKGLAKVTTAKKALRPKKELQTDFSSLDDDYANWAVPQLKDKCRFYNIMVGGKKGQLIARLSAYDEAKGTNASGVAVRDAGDLGGDGQATAGVGTGLVFPPGGGKPVYTTADGKQTITPPAGGKPPPEPKKPRPVKSGGKKVPKNGHRASGGNTHPAADETVPDPENLKATRRDIERAERYLPGLDRILLQIGQDNAGDDGPFQAIIQNLYRARKEFLDITQADVLDDEPAAEEDVEGEDVAEETDKEDVHDEEEKNDGSAASSPRRSVAAIDDGEDVEDGDEPPRKRSREVESEESEEE</sequence>
<evidence type="ECO:0000256" key="1">
    <source>
        <dbReference type="SAM" id="MobiDB-lite"/>
    </source>
</evidence>
<reference evidence="3 4" key="1">
    <citation type="submission" date="2017-03" db="EMBL/GenBank/DDBJ databases">
        <title>Genomes of endolithic fungi from Antarctica.</title>
        <authorList>
            <person name="Coleine C."/>
            <person name="Masonjones S."/>
            <person name="Stajich J.E."/>
        </authorList>
    </citation>
    <scope>NUCLEOTIDE SEQUENCE [LARGE SCALE GENOMIC DNA]</scope>
    <source>
        <strain evidence="3 4">CCFEE 5184</strain>
    </source>
</reference>
<feature type="region of interest" description="Disordered" evidence="1">
    <location>
        <begin position="246"/>
        <end position="323"/>
    </location>
</feature>
<evidence type="ECO:0000259" key="2">
    <source>
        <dbReference type="SMART" id="SM00513"/>
    </source>
</evidence>
<name>A0A4U0XTK7_9PEZI</name>
<feature type="compositionally biased region" description="Basic and acidic residues" evidence="1">
    <location>
        <begin position="189"/>
        <end position="198"/>
    </location>
</feature>
<feature type="compositionally biased region" description="Basic and acidic residues" evidence="1">
    <location>
        <begin position="306"/>
        <end position="315"/>
    </location>
</feature>
<dbReference type="SUPFAM" id="SSF68906">
    <property type="entry name" value="SAP domain"/>
    <property type="match status" value="1"/>
</dbReference>
<protein>
    <recommendedName>
        <fullName evidence="2">SAP domain-containing protein</fullName>
    </recommendedName>
</protein>
<feature type="compositionally biased region" description="Acidic residues" evidence="1">
    <location>
        <begin position="248"/>
        <end position="270"/>
    </location>
</feature>
<dbReference type="Proteomes" id="UP000309340">
    <property type="component" value="Unassembled WGS sequence"/>
</dbReference>
<dbReference type="AlphaFoldDB" id="A0A4U0XTK7"/>
<feature type="compositionally biased region" description="Low complexity" evidence="1">
    <location>
        <begin position="283"/>
        <end position="294"/>
    </location>
</feature>
<evidence type="ECO:0000313" key="4">
    <source>
        <dbReference type="Proteomes" id="UP000309340"/>
    </source>
</evidence>
<feature type="compositionally biased region" description="Basic residues" evidence="1">
    <location>
        <begin position="155"/>
        <end position="170"/>
    </location>
</feature>
<dbReference type="InterPro" id="IPR036361">
    <property type="entry name" value="SAP_dom_sf"/>
</dbReference>
<accession>A0A4U0XTK7</accession>
<evidence type="ECO:0000313" key="3">
    <source>
        <dbReference type="EMBL" id="TKA78773.1"/>
    </source>
</evidence>
<feature type="domain" description="SAP" evidence="2">
    <location>
        <begin position="54"/>
        <end position="88"/>
    </location>
</feature>
<dbReference type="SMART" id="SM00513">
    <property type="entry name" value="SAP"/>
    <property type="match status" value="1"/>
</dbReference>
<feature type="compositionally biased region" description="Basic and acidic residues" evidence="1">
    <location>
        <begin position="271"/>
        <end position="281"/>
    </location>
</feature>
<gene>
    <name evidence="3" type="ORF">B0A55_04129</name>
</gene>
<feature type="region of interest" description="Disordered" evidence="1">
    <location>
        <begin position="1"/>
        <end position="37"/>
    </location>
</feature>
<dbReference type="Pfam" id="PF02037">
    <property type="entry name" value="SAP"/>
    <property type="match status" value="1"/>
</dbReference>
<dbReference type="InterPro" id="IPR003034">
    <property type="entry name" value="SAP_dom"/>
</dbReference>
<feature type="region of interest" description="Disordered" evidence="1">
    <location>
        <begin position="117"/>
        <end position="198"/>
    </location>
</feature>
<dbReference type="EMBL" id="NAJQ01000105">
    <property type="protein sequence ID" value="TKA78773.1"/>
    <property type="molecule type" value="Genomic_DNA"/>
</dbReference>
<keyword evidence="4" id="KW-1185">Reference proteome</keyword>